<dbReference type="RefSeq" id="WP_244235019.1">
    <property type="nucleotide sequence ID" value="NZ_UFQC01000010.1"/>
</dbReference>
<dbReference type="AlphaFoldDB" id="A0A446CFI5"/>
<organism evidence="2 3">
    <name type="scientific">Achromobacter veterisilvae</name>
    <dbReference type="NCBI Taxonomy" id="2069367"/>
    <lineage>
        <taxon>Bacteria</taxon>
        <taxon>Pseudomonadati</taxon>
        <taxon>Pseudomonadota</taxon>
        <taxon>Betaproteobacteria</taxon>
        <taxon>Burkholderiales</taxon>
        <taxon>Alcaligenaceae</taxon>
        <taxon>Achromobacter</taxon>
    </lineage>
</organism>
<evidence type="ECO:0000313" key="2">
    <source>
        <dbReference type="EMBL" id="SSW66656.1"/>
    </source>
</evidence>
<protein>
    <recommendedName>
        <fullName evidence="4">Tyr recombinase domain-containing protein</fullName>
    </recommendedName>
</protein>
<reference evidence="2 3" key="1">
    <citation type="submission" date="2018-07" db="EMBL/GenBank/DDBJ databases">
        <authorList>
            <person name="Peeters C."/>
        </authorList>
    </citation>
    <scope>NUCLEOTIDE SEQUENCE [LARGE SCALE GENOMIC DNA]</scope>
    <source>
        <strain evidence="2 3">LMG 30378</strain>
    </source>
</reference>
<dbReference type="GO" id="GO:0015074">
    <property type="term" value="P:DNA integration"/>
    <property type="evidence" value="ECO:0007669"/>
    <property type="project" value="InterPro"/>
</dbReference>
<evidence type="ECO:0000256" key="1">
    <source>
        <dbReference type="ARBA" id="ARBA00023172"/>
    </source>
</evidence>
<dbReference type="GO" id="GO:0006310">
    <property type="term" value="P:DNA recombination"/>
    <property type="evidence" value="ECO:0007669"/>
    <property type="project" value="UniProtKB-KW"/>
</dbReference>
<dbReference type="SUPFAM" id="SSF56349">
    <property type="entry name" value="DNA breaking-rejoining enzymes"/>
    <property type="match status" value="1"/>
</dbReference>
<gene>
    <name evidence="2" type="ORF">AVE30378_02195</name>
</gene>
<evidence type="ECO:0008006" key="4">
    <source>
        <dbReference type="Google" id="ProtNLM"/>
    </source>
</evidence>
<dbReference type="GO" id="GO:0003677">
    <property type="term" value="F:DNA binding"/>
    <property type="evidence" value="ECO:0007669"/>
    <property type="project" value="InterPro"/>
</dbReference>
<name>A0A446CFI5_9BURK</name>
<keyword evidence="1" id="KW-0233">DNA recombination</keyword>
<dbReference type="Proteomes" id="UP000289465">
    <property type="component" value="Unassembled WGS sequence"/>
</dbReference>
<dbReference type="InterPro" id="IPR011010">
    <property type="entry name" value="DNA_brk_join_enz"/>
</dbReference>
<proteinExistence type="predicted"/>
<sequence>MTNKYPNLRSHTRKRKSGRVVTYYFYDRRQNGEPDIPLGTDYEQAIAKWEEIRKGGPRIVGTIEEAFAAWEGDKEGGLPSYQNAETRAGYIKCLKKLRPVFGAATWESVELVHLTGYLRRRTAKTRGNREMALLQIVWNWARKEGYTAVHWPAAGLEKSRWKNPENAREFEVTDDLFEAVYQAGDQVLQDAMDISTATGMRIKDTINVPLPDGDLLRLHANKTGKKADFDLSLSEILPSLINRRRAVRAHHLMLLSTPTGRPVTYTMLRNRWEFAREWAALNVAAAGETELAERIRAMILRDMRKRAGDLSESDEAASQLLQHSSVNLTRKHYRTKVTRLRPVR</sequence>
<dbReference type="InterPro" id="IPR013762">
    <property type="entry name" value="Integrase-like_cat_sf"/>
</dbReference>
<accession>A0A446CFI5</accession>
<evidence type="ECO:0000313" key="3">
    <source>
        <dbReference type="Proteomes" id="UP000289465"/>
    </source>
</evidence>
<dbReference type="EMBL" id="UFQC01000010">
    <property type="protein sequence ID" value="SSW66656.1"/>
    <property type="molecule type" value="Genomic_DNA"/>
</dbReference>
<dbReference type="Gene3D" id="1.10.443.10">
    <property type="entry name" value="Intergrase catalytic core"/>
    <property type="match status" value="1"/>
</dbReference>